<evidence type="ECO:0000313" key="3">
    <source>
        <dbReference type="Proteomes" id="UP001066276"/>
    </source>
</evidence>
<gene>
    <name evidence="2" type="ORF">NDU88_004740</name>
</gene>
<keyword evidence="3" id="KW-1185">Reference proteome</keyword>
<evidence type="ECO:0000313" key="2">
    <source>
        <dbReference type="EMBL" id="KAJ1084594.1"/>
    </source>
</evidence>
<evidence type="ECO:0000256" key="1">
    <source>
        <dbReference type="SAM" id="MobiDB-lite"/>
    </source>
</evidence>
<sequence>MIKVVPAGNIETTEMNHQDGDISVDDIDFQALHAETGLSPTERKDYKSVPKRKAWNAKKLYIYNYFTRAKSGAGESYNPMANEATWPVLLTGPLNLILKLVSTPRPTVTEYTLRGIREAISSSLGASTIGELMDLADTAGTLVGEKRKIHSNLGSQTSSNGGPTSHDCGLEETSTCHQLDKGLDDLILNNK</sequence>
<dbReference type="EMBL" id="JANPWB010000016">
    <property type="protein sequence ID" value="KAJ1084594.1"/>
    <property type="molecule type" value="Genomic_DNA"/>
</dbReference>
<protein>
    <submittedName>
        <fullName evidence="2">Uncharacterized protein</fullName>
    </submittedName>
</protein>
<feature type="compositionally biased region" description="Polar residues" evidence="1">
    <location>
        <begin position="152"/>
        <end position="163"/>
    </location>
</feature>
<reference evidence="2" key="1">
    <citation type="journal article" date="2022" name="bioRxiv">
        <title>Sequencing and chromosome-scale assembly of the giantPleurodeles waltlgenome.</title>
        <authorList>
            <person name="Brown T."/>
            <person name="Elewa A."/>
            <person name="Iarovenko S."/>
            <person name="Subramanian E."/>
            <person name="Araus A.J."/>
            <person name="Petzold A."/>
            <person name="Susuki M."/>
            <person name="Suzuki K.-i.T."/>
            <person name="Hayashi T."/>
            <person name="Toyoda A."/>
            <person name="Oliveira C."/>
            <person name="Osipova E."/>
            <person name="Leigh N.D."/>
            <person name="Simon A."/>
            <person name="Yun M.H."/>
        </authorList>
    </citation>
    <scope>NUCLEOTIDE SEQUENCE</scope>
    <source>
        <strain evidence="2">20211129_DDA</strain>
        <tissue evidence="2">Liver</tissue>
    </source>
</reference>
<dbReference type="Proteomes" id="UP001066276">
    <property type="component" value="Chromosome 12"/>
</dbReference>
<comment type="caution">
    <text evidence="2">The sequence shown here is derived from an EMBL/GenBank/DDBJ whole genome shotgun (WGS) entry which is preliminary data.</text>
</comment>
<accession>A0AAV7L152</accession>
<dbReference type="AlphaFoldDB" id="A0AAV7L152"/>
<name>A0AAV7L152_PLEWA</name>
<organism evidence="2 3">
    <name type="scientific">Pleurodeles waltl</name>
    <name type="common">Iberian ribbed newt</name>
    <dbReference type="NCBI Taxonomy" id="8319"/>
    <lineage>
        <taxon>Eukaryota</taxon>
        <taxon>Metazoa</taxon>
        <taxon>Chordata</taxon>
        <taxon>Craniata</taxon>
        <taxon>Vertebrata</taxon>
        <taxon>Euteleostomi</taxon>
        <taxon>Amphibia</taxon>
        <taxon>Batrachia</taxon>
        <taxon>Caudata</taxon>
        <taxon>Salamandroidea</taxon>
        <taxon>Salamandridae</taxon>
        <taxon>Pleurodelinae</taxon>
        <taxon>Pleurodeles</taxon>
    </lineage>
</organism>
<feature type="region of interest" description="Disordered" evidence="1">
    <location>
        <begin position="151"/>
        <end position="171"/>
    </location>
</feature>
<proteinExistence type="predicted"/>